<dbReference type="GO" id="GO:0071555">
    <property type="term" value="P:cell wall organization"/>
    <property type="evidence" value="ECO:0007669"/>
    <property type="project" value="UniProtKB-KW"/>
</dbReference>
<evidence type="ECO:0000256" key="7">
    <source>
        <dbReference type="SAM" id="MobiDB-lite"/>
    </source>
</evidence>
<dbReference type="KEGG" id="slr:L21SP2_0008"/>
<dbReference type="eggNOG" id="COG1847">
    <property type="taxonomic scope" value="Bacteria"/>
</dbReference>
<evidence type="ECO:0000313" key="9">
    <source>
        <dbReference type="EMBL" id="AHC13454.1"/>
    </source>
</evidence>
<keyword evidence="3 6" id="KW-0133">Cell shape</keyword>
<dbReference type="PATRIC" id="fig|1307761.3.peg.8"/>
<keyword evidence="10" id="KW-1185">Reference proteome</keyword>
<dbReference type="STRING" id="1307761.L21SP2_0008"/>
<dbReference type="HAMAP" id="MF_00867">
    <property type="entry name" value="KhpB"/>
    <property type="match status" value="1"/>
</dbReference>
<comment type="function">
    <text evidence="6">A probable RNA chaperone. Forms a complex with KhpA which binds to cellular RNA and controls its expression. Plays a role in peptidoglycan (PG) homeostasis and cell length regulation.</text>
</comment>
<dbReference type="InterPro" id="IPR039247">
    <property type="entry name" value="KhpB"/>
</dbReference>
<dbReference type="Gene3D" id="3.30.30.80">
    <property type="entry name" value="probable RNA-binding protein from clostridium symbiosum atcc 14940"/>
    <property type="match status" value="1"/>
</dbReference>
<dbReference type="PANTHER" id="PTHR35800:SF1">
    <property type="entry name" value="RNA-BINDING PROTEIN KHPB"/>
    <property type="match status" value="1"/>
</dbReference>
<dbReference type="GO" id="GO:0008360">
    <property type="term" value="P:regulation of cell shape"/>
    <property type="evidence" value="ECO:0007669"/>
    <property type="project" value="UniProtKB-KW"/>
</dbReference>
<feature type="region of interest" description="Disordered" evidence="7">
    <location>
        <begin position="52"/>
        <end position="84"/>
    </location>
</feature>
<dbReference type="InterPro" id="IPR038008">
    <property type="entry name" value="Jag_KH"/>
</dbReference>
<evidence type="ECO:0000256" key="6">
    <source>
        <dbReference type="HAMAP-Rule" id="MF_00867"/>
    </source>
</evidence>
<dbReference type="InterPro" id="IPR034079">
    <property type="entry name" value="R3H_KhpB"/>
</dbReference>
<protein>
    <recommendedName>
        <fullName evidence="6">RNA-binding protein KhpB</fullName>
    </recommendedName>
    <alternativeName>
        <fullName evidence="6">RNA-binding protein EloR</fullName>
    </alternativeName>
</protein>
<dbReference type="InterPro" id="IPR015946">
    <property type="entry name" value="KH_dom-like_a/b"/>
</dbReference>
<feature type="compositionally biased region" description="Basic and acidic residues" evidence="7">
    <location>
        <begin position="52"/>
        <end position="63"/>
    </location>
</feature>
<dbReference type="InterPro" id="IPR038247">
    <property type="entry name" value="Jag_N_dom_sf"/>
</dbReference>
<evidence type="ECO:0000259" key="8">
    <source>
        <dbReference type="PROSITE" id="PS51061"/>
    </source>
</evidence>
<dbReference type="Pfam" id="PF14804">
    <property type="entry name" value="Jag_N"/>
    <property type="match status" value="1"/>
</dbReference>
<dbReference type="GO" id="GO:0009252">
    <property type="term" value="P:peptidoglycan biosynthetic process"/>
    <property type="evidence" value="ECO:0007669"/>
    <property type="project" value="UniProtKB-UniRule"/>
</dbReference>
<keyword evidence="1 6" id="KW-0963">Cytoplasm</keyword>
<evidence type="ECO:0000313" key="10">
    <source>
        <dbReference type="Proteomes" id="UP000018680"/>
    </source>
</evidence>
<dbReference type="EMBL" id="CP006939">
    <property type="protein sequence ID" value="AHC13454.1"/>
    <property type="molecule type" value="Genomic_DNA"/>
</dbReference>
<dbReference type="InterPro" id="IPR032782">
    <property type="entry name" value="KhpB_N"/>
</dbReference>
<dbReference type="CDD" id="cd02414">
    <property type="entry name" value="KH-II_Jag"/>
    <property type="match status" value="1"/>
</dbReference>
<dbReference type="OrthoDB" id="9794483at2"/>
<evidence type="ECO:0000256" key="1">
    <source>
        <dbReference type="ARBA" id="ARBA00022490"/>
    </source>
</evidence>
<dbReference type="CDD" id="cd02644">
    <property type="entry name" value="R3H_jag"/>
    <property type="match status" value="1"/>
</dbReference>
<name>V5WD09_9SPIO</name>
<keyword evidence="4 6" id="KW-0143">Chaperone</keyword>
<dbReference type="SMART" id="SM00393">
    <property type="entry name" value="R3H"/>
    <property type="match status" value="1"/>
</dbReference>
<feature type="domain" description="R3H" evidence="8">
    <location>
        <begin position="167"/>
        <end position="233"/>
    </location>
</feature>
<comment type="similarity">
    <text evidence="6">Belongs to the KhpB RNA-binding protein family.</text>
</comment>
<dbReference type="AlphaFoldDB" id="V5WD09"/>
<dbReference type="SUPFAM" id="SSF82708">
    <property type="entry name" value="R3H domain"/>
    <property type="match status" value="1"/>
</dbReference>
<dbReference type="Pfam" id="PF13083">
    <property type="entry name" value="KH_KhpA-B"/>
    <property type="match status" value="1"/>
</dbReference>
<accession>V5WD09</accession>
<evidence type="ECO:0000256" key="3">
    <source>
        <dbReference type="ARBA" id="ARBA00022960"/>
    </source>
</evidence>
<sequence>MVYEFEGKTEKEAMDLAIGELGLERDQFDVEILETQKSGFLNLQKKVVIRVHTHDDSSGDQRDQSVPQRKRASSRYNPNPEPENDFEHALVDFVRSMVEKMGYEVEVSILYREDDKIALKLDSEHSGILIGRKGKNLDALQLLANVIATRLSDENVKVIVDAENYRSRREEALIRLAQKVGDQVLRTKKSKLLEPMNPFERRLIHTTLNDIENIETVSEGEGLIKQVRVVYKGYR</sequence>
<reference evidence="9 10" key="1">
    <citation type="journal article" date="2015" name="Stand. Genomic Sci.">
        <title>Complete genome sequence and description of Salinispira pacifica gen. nov., sp. nov., a novel spirochaete isolated form a hypersaline microbial mat.</title>
        <authorList>
            <person name="Ben Hania W."/>
            <person name="Joseph M."/>
            <person name="Schumann P."/>
            <person name="Bunk B."/>
            <person name="Fiebig A."/>
            <person name="Sproer C."/>
            <person name="Klenk H.P."/>
            <person name="Fardeau M.L."/>
            <person name="Spring S."/>
        </authorList>
    </citation>
    <scope>NUCLEOTIDE SEQUENCE [LARGE SCALE GENOMIC DNA]</scope>
    <source>
        <strain evidence="9 10">L21-RPul-D2</strain>
    </source>
</reference>
<feature type="region of interest" description="Jag_N domain" evidence="6">
    <location>
        <begin position="4"/>
        <end position="54"/>
    </location>
</feature>
<dbReference type="SMART" id="SM01245">
    <property type="entry name" value="Jag_N"/>
    <property type="match status" value="1"/>
</dbReference>
<keyword evidence="5 6" id="KW-0961">Cell wall biogenesis/degradation</keyword>
<gene>
    <name evidence="6" type="primary">khpB</name>
    <name evidence="6" type="synonym">eloR</name>
    <name evidence="9" type="ORF">L21SP2_0008</name>
</gene>
<dbReference type="NCBIfam" id="NF041568">
    <property type="entry name" value="Jag_EloR"/>
    <property type="match status" value="1"/>
</dbReference>
<keyword evidence="2 6" id="KW-0694">RNA-binding</keyword>
<dbReference type="Gene3D" id="3.30.300.20">
    <property type="match status" value="1"/>
</dbReference>
<proteinExistence type="inferred from homology"/>
<dbReference type="Proteomes" id="UP000018680">
    <property type="component" value="Chromosome"/>
</dbReference>
<dbReference type="InterPro" id="IPR036867">
    <property type="entry name" value="R3H_dom_sf"/>
</dbReference>
<organism evidence="9 10">
    <name type="scientific">Salinispira pacifica</name>
    <dbReference type="NCBI Taxonomy" id="1307761"/>
    <lineage>
        <taxon>Bacteria</taxon>
        <taxon>Pseudomonadati</taxon>
        <taxon>Spirochaetota</taxon>
        <taxon>Spirochaetia</taxon>
        <taxon>Spirochaetales</taxon>
        <taxon>Spirochaetaceae</taxon>
        <taxon>Salinispira</taxon>
    </lineage>
</organism>
<dbReference type="HOGENOM" id="CLU_042512_0_0_12"/>
<dbReference type="InterPro" id="IPR001374">
    <property type="entry name" value="R3H_dom"/>
</dbReference>
<dbReference type="GO" id="GO:0005737">
    <property type="term" value="C:cytoplasm"/>
    <property type="evidence" value="ECO:0007669"/>
    <property type="project" value="UniProtKB-SubCell"/>
</dbReference>
<comment type="domain">
    <text evidence="6">Has an N-terminal Jag-N domain and 2 RNA-binding domains (KH and R3H).</text>
</comment>
<dbReference type="GO" id="GO:0003723">
    <property type="term" value="F:RNA binding"/>
    <property type="evidence" value="ECO:0007669"/>
    <property type="project" value="UniProtKB-UniRule"/>
</dbReference>
<comment type="subunit">
    <text evidence="6">Forms a complex with KhpA.</text>
</comment>
<evidence type="ECO:0000256" key="5">
    <source>
        <dbReference type="ARBA" id="ARBA00023316"/>
    </source>
</evidence>
<evidence type="ECO:0000256" key="4">
    <source>
        <dbReference type="ARBA" id="ARBA00023186"/>
    </source>
</evidence>
<dbReference type="PANTHER" id="PTHR35800">
    <property type="entry name" value="PROTEIN JAG"/>
    <property type="match status" value="1"/>
</dbReference>
<dbReference type="Pfam" id="PF01424">
    <property type="entry name" value="R3H"/>
    <property type="match status" value="1"/>
</dbReference>
<evidence type="ECO:0000256" key="2">
    <source>
        <dbReference type="ARBA" id="ARBA00022884"/>
    </source>
</evidence>
<comment type="subcellular location">
    <subcellularLocation>
        <location evidence="6">Cytoplasm</location>
    </subcellularLocation>
</comment>
<dbReference type="Gene3D" id="3.30.1370.50">
    <property type="entry name" value="R3H-like domain"/>
    <property type="match status" value="1"/>
</dbReference>
<dbReference type="PROSITE" id="PS51061">
    <property type="entry name" value="R3H"/>
    <property type="match status" value="1"/>
</dbReference>
<dbReference type="RefSeq" id="WP_024266387.1">
    <property type="nucleotide sequence ID" value="NC_023035.1"/>
</dbReference>